<dbReference type="GO" id="GO:0016740">
    <property type="term" value="F:transferase activity"/>
    <property type="evidence" value="ECO:0007669"/>
    <property type="project" value="UniProtKB-KW"/>
</dbReference>
<organism evidence="2 3">
    <name type="scientific">Pseudonocardia alaniniphila</name>
    <dbReference type="NCBI Taxonomy" id="75291"/>
    <lineage>
        <taxon>Bacteria</taxon>
        <taxon>Bacillati</taxon>
        <taxon>Actinomycetota</taxon>
        <taxon>Actinomycetes</taxon>
        <taxon>Pseudonocardiales</taxon>
        <taxon>Pseudonocardiaceae</taxon>
        <taxon>Pseudonocardia</taxon>
    </lineage>
</organism>
<dbReference type="SUPFAM" id="SSF53448">
    <property type="entry name" value="Nucleotide-diphospho-sugar transferases"/>
    <property type="match status" value="1"/>
</dbReference>
<evidence type="ECO:0000259" key="1">
    <source>
        <dbReference type="Pfam" id="PF00483"/>
    </source>
</evidence>
<sequence>MHAVILVGGKGSRLLPFTKSRPKPLMRLGRYSILEIIIRRLGAYGFNRVTLCTAHLGEMIRAEFGDGKLLGLTIEYCTDDPPSGTAAPLLLVPDWDSPAVVMNGDVLTTLDFAHFQRMHERSGSVLSVAFQRREIPVELGVLQVGDTQVQAIWEKPSLAIDVCSGMYVVDPSIRNCIPEGVRVDMPDVIDTLLRKGERVNAYAFRDEWHDIGTPTTYRNAERLFLANQEHYLYPSEEIGQEAFDEANTEVRPPLATGTNGRPQLSISLVK</sequence>
<evidence type="ECO:0000313" key="3">
    <source>
        <dbReference type="Proteomes" id="UP001299970"/>
    </source>
</evidence>
<gene>
    <name evidence="2" type="ORF">MMF94_15805</name>
</gene>
<keyword evidence="2" id="KW-0808">Transferase</keyword>
<dbReference type="InterPro" id="IPR005835">
    <property type="entry name" value="NTP_transferase_dom"/>
</dbReference>
<protein>
    <submittedName>
        <fullName evidence="2">NTP transferase domain-containing protein</fullName>
    </submittedName>
</protein>
<proteinExistence type="predicted"/>
<keyword evidence="3" id="KW-1185">Reference proteome</keyword>
<dbReference type="Gene3D" id="3.90.550.10">
    <property type="entry name" value="Spore Coat Polysaccharide Biosynthesis Protein SpsA, Chain A"/>
    <property type="match status" value="1"/>
</dbReference>
<dbReference type="EMBL" id="JAKXMK010000012">
    <property type="protein sequence ID" value="MCH6167147.1"/>
    <property type="molecule type" value="Genomic_DNA"/>
</dbReference>
<dbReference type="InterPro" id="IPR029044">
    <property type="entry name" value="Nucleotide-diphossugar_trans"/>
</dbReference>
<feature type="domain" description="Nucleotidyl transferase" evidence="1">
    <location>
        <begin position="3"/>
        <end position="222"/>
    </location>
</feature>
<dbReference type="InterPro" id="IPR050486">
    <property type="entry name" value="Mannose-1P_guanyltransferase"/>
</dbReference>
<dbReference type="Pfam" id="PF00483">
    <property type="entry name" value="NTP_transferase"/>
    <property type="match status" value="1"/>
</dbReference>
<dbReference type="PANTHER" id="PTHR22572">
    <property type="entry name" value="SUGAR-1-PHOSPHATE GUANYL TRANSFERASE"/>
    <property type="match status" value="1"/>
</dbReference>
<reference evidence="2 3" key="1">
    <citation type="submission" date="2022-03" db="EMBL/GenBank/DDBJ databases">
        <title>Pseudonocardia alaer sp. nov., a novel actinomycete isolated from reed forest soil.</title>
        <authorList>
            <person name="Wang L."/>
        </authorList>
    </citation>
    <scope>NUCLEOTIDE SEQUENCE [LARGE SCALE GENOMIC DNA]</scope>
    <source>
        <strain evidence="2 3">Y-16303</strain>
    </source>
</reference>
<accession>A0ABS9TF70</accession>
<dbReference type="Proteomes" id="UP001299970">
    <property type="component" value="Unassembled WGS sequence"/>
</dbReference>
<comment type="caution">
    <text evidence="2">The sequence shown here is derived from an EMBL/GenBank/DDBJ whole genome shotgun (WGS) entry which is preliminary data.</text>
</comment>
<name>A0ABS9TF70_9PSEU</name>
<dbReference type="RefSeq" id="WP_241037371.1">
    <property type="nucleotide sequence ID" value="NZ_BAAAJF010000015.1"/>
</dbReference>
<evidence type="ECO:0000313" key="2">
    <source>
        <dbReference type="EMBL" id="MCH6167147.1"/>
    </source>
</evidence>